<dbReference type="GO" id="GO:0004519">
    <property type="term" value="F:endonuclease activity"/>
    <property type="evidence" value="ECO:0007669"/>
    <property type="project" value="UniProtKB-KW"/>
</dbReference>
<dbReference type="EMBL" id="JADWYR010000001">
    <property type="protein sequence ID" value="MBG9375291.1"/>
    <property type="molecule type" value="Genomic_DNA"/>
</dbReference>
<dbReference type="AlphaFoldDB" id="A0A931E4B3"/>
<reference evidence="1" key="1">
    <citation type="submission" date="2020-11" db="EMBL/GenBank/DDBJ databases">
        <title>Bacterial whole genome sequence for Panacibacter sp. DH6.</title>
        <authorList>
            <person name="Le V."/>
            <person name="Ko S."/>
            <person name="Ahn C.-Y."/>
            <person name="Oh H.-M."/>
        </authorList>
    </citation>
    <scope>NUCLEOTIDE SEQUENCE</scope>
    <source>
        <strain evidence="1">DH6</strain>
    </source>
</reference>
<dbReference type="Proteomes" id="UP000628448">
    <property type="component" value="Unassembled WGS sequence"/>
</dbReference>
<dbReference type="RefSeq" id="WP_196989348.1">
    <property type="nucleotide sequence ID" value="NZ_JADWYR010000001.1"/>
</dbReference>
<name>A0A931E4B3_9BACT</name>
<organism evidence="1 2">
    <name type="scientific">Panacibacter microcysteis</name>
    <dbReference type="NCBI Taxonomy" id="2793269"/>
    <lineage>
        <taxon>Bacteria</taxon>
        <taxon>Pseudomonadati</taxon>
        <taxon>Bacteroidota</taxon>
        <taxon>Chitinophagia</taxon>
        <taxon>Chitinophagales</taxon>
        <taxon>Chitinophagaceae</taxon>
        <taxon>Panacibacter</taxon>
    </lineage>
</organism>
<dbReference type="InterPro" id="IPR044925">
    <property type="entry name" value="His-Me_finger_sf"/>
</dbReference>
<sequence length="192" mass="22547">MIKSLPGERWKQLTFKNWKSLQKKYAISTQGRIASYIDDIKKDGNIISGSTVEAYRILRLKVKGKHVAFLFHRLVAENFLTKPSAAHDYVIHLNHDKIDNRKQNLKWATIEQVGAHNRNNPRVLEAQEKRTQDPEKYARFRKLSLKQVIAIKKLLADPKRKMSYRQIAEKYDISQMALTRMKRGENWGYVKI</sequence>
<keyword evidence="1" id="KW-0378">Hydrolase</keyword>
<gene>
    <name evidence="1" type="ORF">I5907_03545</name>
</gene>
<dbReference type="SUPFAM" id="SSF54060">
    <property type="entry name" value="His-Me finger endonucleases"/>
    <property type="match status" value="1"/>
</dbReference>
<protein>
    <submittedName>
        <fullName evidence="1">HNH endonuclease</fullName>
    </submittedName>
</protein>
<keyword evidence="2" id="KW-1185">Reference proteome</keyword>
<dbReference type="Gene3D" id="3.90.75.20">
    <property type="match status" value="1"/>
</dbReference>
<comment type="caution">
    <text evidence="1">The sequence shown here is derived from an EMBL/GenBank/DDBJ whole genome shotgun (WGS) entry which is preliminary data.</text>
</comment>
<proteinExistence type="predicted"/>
<accession>A0A931E4B3</accession>
<keyword evidence="1" id="KW-0255">Endonuclease</keyword>
<evidence type="ECO:0000313" key="2">
    <source>
        <dbReference type="Proteomes" id="UP000628448"/>
    </source>
</evidence>
<evidence type="ECO:0000313" key="1">
    <source>
        <dbReference type="EMBL" id="MBG9375291.1"/>
    </source>
</evidence>
<keyword evidence="1" id="KW-0540">Nuclease</keyword>